<dbReference type="GO" id="GO:0055085">
    <property type="term" value="P:transmembrane transport"/>
    <property type="evidence" value="ECO:0007669"/>
    <property type="project" value="InterPro"/>
</dbReference>
<dbReference type="Proteomes" id="UP000237655">
    <property type="component" value="Plasmid p4"/>
</dbReference>
<dbReference type="GO" id="GO:0005886">
    <property type="term" value="C:plasma membrane"/>
    <property type="evidence" value="ECO:0007669"/>
    <property type="project" value="UniProtKB-SubCell"/>
</dbReference>
<comment type="similarity">
    <text evidence="7">Belongs to the binding-protein-dependent transport system permease family.</text>
</comment>
<feature type="transmembrane region" description="Helical" evidence="7">
    <location>
        <begin position="226"/>
        <end position="252"/>
    </location>
</feature>
<evidence type="ECO:0000256" key="7">
    <source>
        <dbReference type="RuleBase" id="RU363032"/>
    </source>
</evidence>
<keyword evidence="10" id="KW-1185">Reference proteome</keyword>
<feature type="transmembrane region" description="Helical" evidence="7">
    <location>
        <begin position="93"/>
        <end position="118"/>
    </location>
</feature>
<organism evidence="9 10">
    <name type="scientific">Pukyongiella litopenaei</name>
    <dbReference type="NCBI Taxonomy" id="2605946"/>
    <lineage>
        <taxon>Bacteria</taxon>
        <taxon>Pseudomonadati</taxon>
        <taxon>Pseudomonadota</taxon>
        <taxon>Alphaproteobacteria</taxon>
        <taxon>Rhodobacterales</taxon>
        <taxon>Paracoccaceae</taxon>
        <taxon>Pukyongiella</taxon>
    </lineage>
</organism>
<evidence type="ECO:0000256" key="5">
    <source>
        <dbReference type="ARBA" id="ARBA00022989"/>
    </source>
</evidence>
<keyword evidence="3" id="KW-1003">Cell membrane</keyword>
<dbReference type="Pfam" id="PF19300">
    <property type="entry name" value="BPD_transp_1_N"/>
    <property type="match status" value="1"/>
</dbReference>
<gene>
    <name evidence="9" type="ORF">C6Y53_20800</name>
</gene>
<keyword evidence="4 7" id="KW-0812">Transmembrane</keyword>
<dbReference type="InterPro" id="IPR000515">
    <property type="entry name" value="MetI-like"/>
</dbReference>
<reference evidence="9 10" key="1">
    <citation type="submission" date="2019-09" db="EMBL/GenBank/DDBJ databases">
        <title>Novel bacterium SH-1.</title>
        <authorList>
            <person name="Kim Y.-S."/>
            <person name="Kim K.-H."/>
        </authorList>
    </citation>
    <scope>NUCLEOTIDE SEQUENCE [LARGE SCALE GENOMIC DNA]</scope>
    <source>
        <strain evidence="9 10">SH-1</strain>
        <plasmid evidence="9 10">p4</plasmid>
    </source>
</reference>
<comment type="subcellular location">
    <subcellularLocation>
        <location evidence="1 7">Cell membrane</location>
        <topology evidence="1 7">Multi-pass membrane protein</topology>
    </subcellularLocation>
</comment>
<keyword evidence="9" id="KW-0614">Plasmid</keyword>
<evidence type="ECO:0000256" key="3">
    <source>
        <dbReference type="ARBA" id="ARBA00022475"/>
    </source>
</evidence>
<sequence>MLQFALKRLALAVLVAFMVSMVSFSLLRLTGDAAVALAGASASEETIAAVRHEHGLDRPLAVQYVTWLGNVLRGDLGKSYFFGTPVSSILAEYLPVTLTLGASAIVLAILVAVPLGVVSGLNPNSAIDRIALFFAVAGQAIPSFWLALLCIIWFGVRLQWFPISGDGTARHFVMPAVVLAYYAMPALMRMTRAGMIDVMESDYVRTARAKGLSEASVLIKHALRNAILPVVALAAVQFGFMLGGSVVVESVFALHGVGYLAWESIQRADIPMVQSIVLVVATIFVFMNLGADILNAALNPRLRT</sequence>
<proteinExistence type="inferred from homology"/>
<dbReference type="EMBL" id="CP043622">
    <property type="protein sequence ID" value="QEP30640.1"/>
    <property type="molecule type" value="Genomic_DNA"/>
</dbReference>
<keyword evidence="2 7" id="KW-0813">Transport</keyword>
<evidence type="ECO:0000256" key="6">
    <source>
        <dbReference type="ARBA" id="ARBA00023136"/>
    </source>
</evidence>
<dbReference type="SUPFAM" id="SSF161098">
    <property type="entry name" value="MetI-like"/>
    <property type="match status" value="1"/>
</dbReference>
<dbReference type="KEGG" id="thas:C6Y53_20800"/>
<dbReference type="PANTHER" id="PTHR43163">
    <property type="entry name" value="DIPEPTIDE TRANSPORT SYSTEM PERMEASE PROTEIN DPPB-RELATED"/>
    <property type="match status" value="1"/>
</dbReference>
<feature type="transmembrane region" description="Helical" evidence="7">
    <location>
        <begin position="272"/>
        <end position="298"/>
    </location>
</feature>
<dbReference type="InterPro" id="IPR035906">
    <property type="entry name" value="MetI-like_sf"/>
</dbReference>
<evidence type="ECO:0000256" key="1">
    <source>
        <dbReference type="ARBA" id="ARBA00004651"/>
    </source>
</evidence>
<dbReference type="RefSeq" id="WP_149615810.1">
    <property type="nucleotide sequence ID" value="NZ_CP043622.1"/>
</dbReference>
<evidence type="ECO:0000313" key="9">
    <source>
        <dbReference type="EMBL" id="QEP30640.1"/>
    </source>
</evidence>
<dbReference type="PROSITE" id="PS50928">
    <property type="entry name" value="ABC_TM1"/>
    <property type="match status" value="1"/>
</dbReference>
<evidence type="ECO:0000313" key="10">
    <source>
        <dbReference type="Proteomes" id="UP000237655"/>
    </source>
</evidence>
<evidence type="ECO:0000259" key="8">
    <source>
        <dbReference type="PROSITE" id="PS50928"/>
    </source>
</evidence>
<dbReference type="InterPro" id="IPR045621">
    <property type="entry name" value="BPD_transp_1_N"/>
</dbReference>
<dbReference type="CDD" id="cd06261">
    <property type="entry name" value="TM_PBP2"/>
    <property type="match status" value="1"/>
</dbReference>
<dbReference type="AlphaFoldDB" id="A0A5C2H364"/>
<feature type="transmembrane region" description="Helical" evidence="7">
    <location>
        <begin position="168"/>
        <end position="187"/>
    </location>
</feature>
<feature type="transmembrane region" description="Helical" evidence="7">
    <location>
        <begin position="130"/>
        <end position="156"/>
    </location>
</feature>
<keyword evidence="5 7" id="KW-1133">Transmembrane helix</keyword>
<dbReference type="PANTHER" id="PTHR43163:SF6">
    <property type="entry name" value="DIPEPTIDE TRANSPORT SYSTEM PERMEASE PROTEIN DPPB-RELATED"/>
    <property type="match status" value="1"/>
</dbReference>
<dbReference type="Gene3D" id="1.10.3720.10">
    <property type="entry name" value="MetI-like"/>
    <property type="match status" value="1"/>
</dbReference>
<geneLocation type="plasmid" evidence="9 10">
    <name>p4</name>
</geneLocation>
<accession>A0A5C2H364</accession>
<evidence type="ECO:0000256" key="4">
    <source>
        <dbReference type="ARBA" id="ARBA00022692"/>
    </source>
</evidence>
<dbReference type="Pfam" id="PF00528">
    <property type="entry name" value="BPD_transp_1"/>
    <property type="match status" value="1"/>
</dbReference>
<keyword evidence="6 7" id="KW-0472">Membrane</keyword>
<evidence type="ECO:0000256" key="2">
    <source>
        <dbReference type="ARBA" id="ARBA00022448"/>
    </source>
</evidence>
<feature type="domain" description="ABC transmembrane type-1" evidence="8">
    <location>
        <begin position="94"/>
        <end position="295"/>
    </location>
</feature>
<name>A0A5C2H364_9RHOB</name>
<protein>
    <submittedName>
        <fullName evidence="9">ABC transporter permease</fullName>
    </submittedName>
</protein>